<protein>
    <submittedName>
        <fullName evidence="2">Uncharacterized protein</fullName>
    </submittedName>
</protein>
<sequence>MSRPPGGIVVLWRRHARNGAVCTIIKLAGINPACIRLAGTGPAGIVPAGNGIRDGRSILSGIMIGPAATEGDRGSRQQKKQSSCLRPHP</sequence>
<evidence type="ECO:0000256" key="1">
    <source>
        <dbReference type="SAM" id="MobiDB-lite"/>
    </source>
</evidence>
<dbReference type="Proteomes" id="UP000678276">
    <property type="component" value="Unassembled WGS sequence"/>
</dbReference>
<keyword evidence="3" id="KW-1185">Reference proteome</keyword>
<proteinExistence type="predicted"/>
<accession>A0ABS4BIV9</accession>
<comment type="caution">
    <text evidence="2">The sequence shown here is derived from an EMBL/GenBank/DDBJ whole genome shotgun (WGS) entry which is preliminary data.</text>
</comment>
<gene>
    <name evidence="2" type="ORF">J6595_13970</name>
</gene>
<name>A0ABS4BIV9_9HYPH</name>
<reference evidence="2 3" key="1">
    <citation type="submission" date="2021-04" db="EMBL/GenBank/DDBJ databases">
        <title>Whole genome sequence of Jiella sp. KSK16Y-1.</title>
        <authorList>
            <person name="Tuo L."/>
        </authorList>
    </citation>
    <scope>NUCLEOTIDE SEQUENCE [LARGE SCALE GENOMIC DNA]</scope>
    <source>
        <strain evidence="2 3">KSK16Y-1</strain>
    </source>
</reference>
<organism evidence="2 3">
    <name type="scientific">Jiella mangrovi</name>
    <dbReference type="NCBI Taxonomy" id="2821407"/>
    <lineage>
        <taxon>Bacteria</taxon>
        <taxon>Pseudomonadati</taxon>
        <taxon>Pseudomonadota</taxon>
        <taxon>Alphaproteobacteria</taxon>
        <taxon>Hyphomicrobiales</taxon>
        <taxon>Aurantimonadaceae</taxon>
        <taxon>Jiella</taxon>
    </lineage>
</organism>
<feature type="compositionally biased region" description="Polar residues" evidence="1">
    <location>
        <begin position="80"/>
        <end position="89"/>
    </location>
</feature>
<evidence type="ECO:0000313" key="2">
    <source>
        <dbReference type="EMBL" id="MBP0616691.1"/>
    </source>
</evidence>
<evidence type="ECO:0000313" key="3">
    <source>
        <dbReference type="Proteomes" id="UP000678276"/>
    </source>
</evidence>
<feature type="region of interest" description="Disordered" evidence="1">
    <location>
        <begin position="65"/>
        <end position="89"/>
    </location>
</feature>
<dbReference type="EMBL" id="JAGJCF010000010">
    <property type="protein sequence ID" value="MBP0616691.1"/>
    <property type="molecule type" value="Genomic_DNA"/>
</dbReference>